<dbReference type="EMBL" id="CAUYUE010000009">
    <property type="protein sequence ID" value="CAK0784002.1"/>
    <property type="molecule type" value="Genomic_DNA"/>
</dbReference>
<feature type="transmembrane region" description="Helical" evidence="8">
    <location>
        <begin position="284"/>
        <end position="304"/>
    </location>
</feature>
<keyword evidence="3" id="KW-0813">Transport</keyword>
<dbReference type="Pfam" id="PF03092">
    <property type="entry name" value="BT1"/>
    <property type="match status" value="1"/>
</dbReference>
<feature type="transmembrane region" description="Helical" evidence="8">
    <location>
        <begin position="252"/>
        <end position="272"/>
    </location>
</feature>
<evidence type="ECO:0000256" key="3">
    <source>
        <dbReference type="ARBA" id="ARBA00022448"/>
    </source>
</evidence>
<dbReference type="CDD" id="cd17484">
    <property type="entry name" value="MFS_FBT"/>
    <property type="match status" value="1"/>
</dbReference>
<keyword evidence="5 8" id="KW-1133">Transmembrane helix</keyword>
<evidence type="ECO:0000313" key="9">
    <source>
        <dbReference type="EMBL" id="CAK0784002.1"/>
    </source>
</evidence>
<feature type="region of interest" description="Disordered" evidence="7">
    <location>
        <begin position="26"/>
        <end position="93"/>
    </location>
</feature>
<evidence type="ECO:0000313" key="10">
    <source>
        <dbReference type="Proteomes" id="UP001314263"/>
    </source>
</evidence>
<feature type="transmembrane region" description="Helical" evidence="8">
    <location>
        <begin position="123"/>
        <end position="147"/>
    </location>
</feature>
<evidence type="ECO:0000256" key="5">
    <source>
        <dbReference type="ARBA" id="ARBA00022989"/>
    </source>
</evidence>
<comment type="subcellular location">
    <subcellularLocation>
        <location evidence="1">Membrane</location>
        <topology evidence="1">Multi-pass membrane protein</topology>
    </subcellularLocation>
</comment>
<comment type="similarity">
    <text evidence="2">Belongs to the major facilitator superfamily. Folate-biopterin transporter (TC 2.A.71) family.</text>
</comment>
<organism evidence="9 10">
    <name type="scientific">Coccomyxa viridis</name>
    <dbReference type="NCBI Taxonomy" id="1274662"/>
    <lineage>
        <taxon>Eukaryota</taxon>
        <taxon>Viridiplantae</taxon>
        <taxon>Chlorophyta</taxon>
        <taxon>core chlorophytes</taxon>
        <taxon>Trebouxiophyceae</taxon>
        <taxon>Trebouxiophyceae incertae sedis</taxon>
        <taxon>Coccomyxaceae</taxon>
        <taxon>Coccomyxa</taxon>
    </lineage>
</organism>
<keyword evidence="4 8" id="KW-0812">Transmembrane</keyword>
<dbReference type="Proteomes" id="UP001314263">
    <property type="component" value="Unassembled WGS sequence"/>
</dbReference>
<dbReference type="InterPro" id="IPR036259">
    <property type="entry name" value="MFS_trans_sf"/>
</dbReference>
<feature type="transmembrane region" description="Helical" evidence="8">
    <location>
        <begin position="345"/>
        <end position="367"/>
    </location>
</feature>
<feature type="transmembrane region" description="Helical" evidence="8">
    <location>
        <begin position="153"/>
        <end position="171"/>
    </location>
</feature>
<dbReference type="GO" id="GO:0016020">
    <property type="term" value="C:membrane"/>
    <property type="evidence" value="ECO:0007669"/>
    <property type="project" value="UniProtKB-SubCell"/>
</dbReference>
<proteinExistence type="inferred from homology"/>
<feature type="transmembrane region" description="Helical" evidence="8">
    <location>
        <begin position="478"/>
        <end position="507"/>
    </location>
</feature>
<feature type="transmembrane region" description="Helical" evidence="8">
    <location>
        <begin position="442"/>
        <end position="466"/>
    </location>
</feature>
<name>A0AAV1ICQ1_9CHLO</name>
<feature type="transmembrane region" description="Helical" evidence="8">
    <location>
        <begin position="410"/>
        <end position="430"/>
    </location>
</feature>
<evidence type="ECO:0000256" key="2">
    <source>
        <dbReference type="ARBA" id="ARBA00007015"/>
    </source>
</evidence>
<dbReference type="NCBIfam" id="TIGR00788">
    <property type="entry name" value="fbt"/>
    <property type="match status" value="1"/>
</dbReference>
<evidence type="ECO:0000256" key="6">
    <source>
        <dbReference type="ARBA" id="ARBA00023136"/>
    </source>
</evidence>
<dbReference type="InterPro" id="IPR004324">
    <property type="entry name" value="FBT"/>
</dbReference>
<feature type="transmembrane region" description="Helical" evidence="8">
    <location>
        <begin position="513"/>
        <end position="535"/>
    </location>
</feature>
<evidence type="ECO:0000256" key="4">
    <source>
        <dbReference type="ARBA" id="ARBA00022692"/>
    </source>
</evidence>
<dbReference type="SUPFAM" id="SSF103473">
    <property type="entry name" value="MFS general substrate transporter"/>
    <property type="match status" value="1"/>
</dbReference>
<dbReference type="Gene3D" id="1.20.1250.20">
    <property type="entry name" value="MFS general substrate transporter like domains"/>
    <property type="match status" value="1"/>
</dbReference>
<feature type="transmembrane region" description="Helical" evidence="8">
    <location>
        <begin position="217"/>
        <end position="240"/>
    </location>
</feature>
<accession>A0AAV1ICQ1</accession>
<sequence>MQIGADHTDVSPVASLSLSSISRRLRSPGLRKATSARHWPGSMNRRQSSKALMETYRRAIQGSQREPLDTAEALSSSDSSPEKPDTYLNVESSGLPTDAETTGLVTGMDKAKLLGGLEPSPELVAIAMVYFVQGILGLSRLGVSFMYKDEFHLEPASVAFLTSFAAFPWVVKPLYGFLSDTLPIFGYRRRSYLIICGLLGSASWAAMGTVVRSPAGALLATVVGSLGTACSDVVVDSIVVERSRNAPQSTAGSLQSLCWASAALGGVASAYFSGSLIETWGPRGVFLLTAVFPLAVSAAAVLISEQPVSSSQTRLKSDKDSAGFLLSRLQVQAAALWNAINQRSILLPAVFVFLWQATPTADTAMFYFQTNALGFTPEFLGRVRLAGSLASLAGVAVYNFSLKDVPLRKMFLYTSLAGAVLGMTQILVITGTSRALGLSNELFVLGDSVVLTVLGQVAFMPVLVLAAKLCPEGVEATLFATLMSILNGGSFAGSALGSGLTAVFGVTATNFTLLAPLVAVCTLSSLLPLSLLGLVPNTTGAEELQRKADEDAAEQ</sequence>
<comment type="caution">
    <text evidence="9">The sequence shown here is derived from an EMBL/GenBank/DDBJ whole genome shotgun (WGS) entry which is preliminary data.</text>
</comment>
<keyword evidence="10" id="KW-1185">Reference proteome</keyword>
<dbReference type="PANTHER" id="PTHR31585">
    <property type="entry name" value="FOLATE-BIOPTERIN TRANSPORTER 1, CHLOROPLASTIC"/>
    <property type="match status" value="1"/>
</dbReference>
<evidence type="ECO:0008006" key="11">
    <source>
        <dbReference type="Google" id="ProtNLM"/>
    </source>
</evidence>
<reference evidence="9 10" key="1">
    <citation type="submission" date="2023-10" db="EMBL/GenBank/DDBJ databases">
        <authorList>
            <person name="Maclean D."/>
            <person name="Macfadyen A."/>
        </authorList>
    </citation>
    <scope>NUCLEOTIDE SEQUENCE [LARGE SCALE GENOMIC DNA]</scope>
</reference>
<protein>
    <recommendedName>
        <fullName evidence="11">Folate/biopterin transporter</fullName>
    </recommendedName>
</protein>
<dbReference type="InterPro" id="IPR039309">
    <property type="entry name" value="BT1"/>
</dbReference>
<evidence type="ECO:0000256" key="7">
    <source>
        <dbReference type="SAM" id="MobiDB-lite"/>
    </source>
</evidence>
<keyword evidence="6 8" id="KW-0472">Membrane</keyword>
<feature type="transmembrane region" description="Helical" evidence="8">
    <location>
        <begin position="192"/>
        <end position="211"/>
    </location>
</feature>
<gene>
    <name evidence="9" type="ORF">CVIRNUC_007205</name>
</gene>
<evidence type="ECO:0000256" key="8">
    <source>
        <dbReference type="SAM" id="Phobius"/>
    </source>
</evidence>
<feature type="transmembrane region" description="Helical" evidence="8">
    <location>
        <begin position="379"/>
        <end position="398"/>
    </location>
</feature>
<dbReference type="AlphaFoldDB" id="A0AAV1ICQ1"/>
<evidence type="ECO:0000256" key="1">
    <source>
        <dbReference type="ARBA" id="ARBA00004141"/>
    </source>
</evidence>
<dbReference type="PANTHER" id="PTHR31585:SF0">
    <property type="entry name" value="FOLATE-BIOPTERIN TRANSPORTER 1, CHLOROPLASTIC"/>
    <property type="match status" value="1"/>
</dbReference>